<dbReference type="EMBL" id="JAPDRK010000003">
    <property type="protein sequence ID" value="KAJ9614483.1"/>
    <property type="molecule type" value="Genomic_DNA"/>
</dbReference>
<protein>
    <recommendedName>
        <fullName evidence="1">Heterokaryon incompatibility domain-containing protein</fullName>
    </recommendedName>
</protein>
<dbReference type="PANTHER" id="PTHR24148:SF64">
    <property type="entry name" value="HETEROKARYON INCOMPATIBILITY DOMAIN-CONTAINING PROTEIN"/>
    <property type="match status" value="1"/>
</dbReference>
<organism evidence="2 3">
    <name type="scientific">Cladophialophora chaetospira</name>
    <dbReference type="NCBI Taxonomy" id="386627"/>
    <lineage>
        <taxon>Eukaryota</taxon>
        <taxon>Fungi</taxon>
        <taxon>Dikarya</taxon>
        <taxon>Ascomycota</taxon>
        <taxon>Pezizomycotina</taxon>
        <taxon>Eurotiomycetes</taxon>
        <taxon>Chaetothyriomycetidae</taxon>
        <taxon>Chaetothyriales</taxon>
        <taxon>Herpotrichiellaceae</taxon>
        <taxon>Cladophialophora</taxon>
    </lineage>
</organism>
<keyword evidence="3" id="KW-1185">Reference proteome</keyword>
<dbReference type="AlphaFoldDB" id="A0AA39CNR2"/>
<feature type="domain" description="Heterokaryon incompatibility" evidence="1">
    <location>
        <begin position="45"/>
        <end position="199"/>
    </location>
</feature>
<dbReference type="InterPro" id="IPR052895">
    <property type="entry name" value="HetReg/Transcr_Mod"/>
</dbReference>
<dbReference type="PANTHER" id="PTHR24148">
    <property type="entry name" value="ANKYRIN REPEAT DOMAIN-CONTAINING PROTEIN 39 HOMOLOG-RELATED"/>
    <property type="match status" value="1"/>
</dbReference>
<dbReference type="Pfam" id="PF06985">
    <property type="entry name" value="HET"/>
    <property type="match status" value="1"/>
</dbReference>
<evidence type="ECO:0000259" key="1">
    <source>
        <dbReference type="Pfam" id="PF06985"/>
    </source>
</evidence>
<dbReference type="InterPro" id="IPR010730">
    <property type="entry name" value="HET"/>
</dbReference>
<sequence>MVNFRYKDLPSEDHIRIMELLPGSKDDPLRCHLTSEPRQHTIHSYEAISYAWGSSKDLFSVVCCGENLSVTKNLANALLELRSQNPKTSRRLWIDAICINQRDSGEKNKQVKQLGWIFRNARQVIAWLGNDEDGIANDCFRILKNCNVYLGEQFDIYKNTRNIPTLQPPRHLILDAASSTKIRRLMSLSYFQRLWVLQEAAVAKDCQLLWGSHRMSLAELMELACFCDGRTDITRLIGDNEPTFRFWRIIFLCVYRTYDNTDSWRVNKPLIRFLDEKHRDQRGLFLDILQIGSSLFATDARDYIYAFLGNPLAHSPDGKLLLEPDYRKSVKEVYYDVALAFLNSRHESPFLLSFVQHSSADEVTGSDGPSWVPRWRKPQKNPTPGFTIGNIGLSFKAGGDMHDFQFQVYNGSGTAKLLSLQGLIFDHLTWVSRPLRSDNFALHPAQWDEGLRTSPKTYIEMLWDDVPNDLKERYDLTKAPANSPFDENFTYTLVTGYNNREAVSFKRHRKIVQAYLNALKHAGCPEDRRKSPCQTDNQACDASRYERETRNCTNRRLALTKLGRFALVPQFAKPGDACCVFLGMVTPFILRQAATRQYHHLMGEAYVQGIMQGELVAELDRGDIEKGLITLI</sequence>
<accession>A0AA39CNR2</accession>
<dbReference type="Pfam" id="PF26639">
    <property type="entry name" value="Het-6_barrel"/>
    <property type="match status" value="1"/>
</dbReference>
<proteinExistence type="predicted"/>
<comment type="caution">
    <text evidence="2">The sequence shown here is derived from an EMBL/GenBank/DDBJ whole genome shotgun (WGS) entry which is preliminary data.</text>
</comment>
<dbReference type="Proteomes" id="UP001172673">
    <property type="component" value="Unassembled WGS sequence"/>
</dbReference>
<gene>
    <name evidence="2" type="ORF">H2200_002620</name>
</gene>
<reference evidence="2" key="1">
    <citation type="submission" date="2022-10" db="EMBL/GenBank/DDBJ databases">
        <title>Culturing micro-colonial fungi from biological soil crusts in the Mojave desert and describing Neophaeococcomyces mojavensis, and introducing the new genera and species Taxawa tesnikishii.</title>
        <authorList>
            <person name="Kurbessoian T."/>
            <person name="Stajich J.E."/>
        </authorList>
    </citation>
    <scope>NUCLEOTIDE SEQUENCE</scope>
    <source>
        <strain evidence="2">TK_41</strain>
    </source>
</reference>
<evidence type="ECO:0000313" key="2">
    <source>
        <dbReference type="EMBL" id="KAJ9614483.1"/>
    </source>
</evidence>
<evidence type="ECO:0000313" key="3">
    <source>
        <dbReference type="Proteomes" id="UP001172673"/>
    </source>
</evidence>
<name>A0AA39CNR2_9EURO</name>